<keyword evidence="3" id="KW-0547">Nucleotide-binding</keyword>
<keyword evidence="6" id="KW-1185">Reference proteome</keyword>
<dbReference type="GO" id="GO:0005525">
    <property type="term" value="F:GTP binding"/>
    <property type="evidence" value="ECO:0007669"/>
    <property type="project" value="UniProtKB-KW"/>
</dbReference>
<dbReference type="GO" id="GO:0043814">
    <property type="term" value="F:phospholactate guanylyltransferase activity"/>
    <property type="evidence" value="ECO:0007669"/>
    <property type="project" value="UniProtKB-EC"/>
</dbReference>
<reference evidence="5" key="1">
    <citation type="submission" date="2023-01" db="EMBL/GenBank/DDBJ databases">
        <title>The diversity of Class Acidimicrobiia in South China Sea sediment environments and the proposal of Iamia marina sp. nov., a novel species of the genus Iamia.</title>
        <authorList>
            <person name="He Y."/>
            <person name="Tian X."/>
        </authorList>
    </citation>
    <scope>NUCLEOTIDE SEQUENCE</scope>
    <source>
        <strain evidence="5">DSM 19957</strain>
    </source>
</reference>
<organism evidence="5 6">
    <name type="scientific">Iamia majanohamensis</name>
    <dbReference type="NCBI Taxonomy" id="467976"/>
    <lineage>
        <taxon>Bacteria</taxon>
        <taxon>Bacillati</taxon>
        <taxon>Actinomycetota</taxon>
        <taxon>Acidimicrobiia</taxon>
        <taxon>Acidimicrobiales</taxon>
        <taxon>Iamiaceae</taxon>
        <taxon>Iamia</taxon>
    </lineage>
</organism>
<dbReference type="PANTHER" id="PTHR40392:SF1">
    <property type="entry name" value="2-PHOSPHO-L-LACTATE GUANYLYLTRANSFERASE"/>
    <property type="match status" value="1"/>
</dbReference>
<dbReference type="AlphaFoldDB" id="A0AAF0BWX1"/>
<dbReference type="EMBL" id="CP116942">
    <property type="protein sequence ID" value="WCO68320.1"/>
    <property type="molecule type" value="Genomic_DNA"/>
</dbReference>
<protein>
    <submittedName>
        <fullName evidence="5">2-phospho-L-lactate guanylyltransferase</fullName>
        <ecNumber evidence="5">2.7.7.68</ecNumber>
    </submittedName>
</protein>
<dbReference type="RefSeq" id="WP_272737837.1">
    <property type="nucleotide sequence ID" value="NZ_CP116942.1"/>
</dbReference>
<keyword evidence="4" id="KW-0342">GTP-binding</keyword>
<keyword evidence="2 5" id="KW-0548">Nucleotidyltransferase</keyword>
<dbReference type="Proteomes" id="UP001216390">
    <property type="component" value="Chromosome"/>
</dbReference>
<dbReference type="InterPro" id="IPR029044">
    <property type="entry name" value="Nucleotide-diphossugar_trans"/>
</dbReference>
<dbReference type="KEGG" id="ima:PO878_06210"/>
<evidence type="ECO:0000256" key="1">
    <source>
        <dbReference type="ARBA" id="ARBA00022679"/>
    </source>
</evidence>
<dbReference type="Pfam" id="PF01983">
    <property type="entry name" value="CofC"/>
    <property type="match status" value="1"/>
</dbReference>
<evidence type="ECO:0000256" key="3">
    <source>
        <dbReference type="ARBA" id="ARBA00022741"/>
    </source>
</evidence>
<evidence type="ECO:0000313" key="5">
    <source>
        <dbReference type="EMBL" id="WCO68320.1"/>
    </source>
</evidence>
<dbReference type="NCBIfam" id="TIGR03552">
    <property type="entry name" value="F420_cofC"/>
    <property type="match status" value="1"/>
</dbReference>
<name>A0AAF0BWX1_9ACTN</name>
<gene>
    <name evidence="5" type="primary">cofC</name>
    <name evidence="5" type="ORF">PO878_06210</name>
</gene>
<dbReference type="Gene3D" id="3.90.550.10">
    <property type="entry name" value="Spore Coat Polysaccharide Biosynthesis Protein SpsA, Chain A"/>
    <property type="match status" value="1"/>
</dbReference>
<evidence type="ECO:0000256" key="2">
    <source>
        <dbReference type="ARBA" id="ARBA00022695"/>
    </source>
</evidence>
<dbReference type="EC" id="2.7.7.68" evidence="5"/>
<dbReference type="SUPFAM" id="SSF53448">
    <property type="entry name" value="Nucleotide-diphospho-sugar transferases"/>
    <property type="match status" value="1"/>
</dbReference>
<sequence>MTAGVVVPVKAFRAAKVRLAPALDPDARAGLAREMAGLVVAAAAPLPVTVVCDDPEVAEWARGRGVEVGWTPGLGLDGAVQAGVAAVEAAGADRVVVAHADLPLARGLAELAEAHAPGEVVLVPDRHDEGTNVVVLPAACGFRFAYGPGSFARHRAEVARLDRPLRIVRDPRLGWDVDLPGDLDLPTEAELAAPCGHPGP</sequence>
<proteinExistence type="predicted"/>
<accession>A0AAF0BWX1</accession>
<evidence type="ECO:0000313" key="6">
    <source>
        <dbReference type="Proteomes" id="UP001216390"/>
    </source>
</evidence>
<dbReference type="PANTHER" id="PTHR40392">
    <property type="entry name" value="2-PHOSPHO-L-LACTATE GUANYLYLTRANSFERASE"/>
    <property type="match status" value="1"/>
</dbReference>
<dbReference type="InterPro" id="IPR002835">
    <property type="entry name" value="CofC"/>
</dbReference>
<keyword evidence="1 5" id="KW-0808">Transferase</keyword>
<evidence type="ECO:0000256" key="4">
    <source>
        <dbReference type="ARBA" id="ARBA00023134"/>
    </source>
</evidence>